<organism evidence="3 4">
    <name type="scientific">Iodidimonas nitroreducens</name>
    <dbReference type="NCBI Taxonomy" id="1236968"/>
    <lineage>
        <taxon>Bacteria</taxon>
        <taxon>Pseudomonadati</taxon>
        <taxon>Pseudomonadota</taxon>
        <taxon>Alphaproteobacteria</taxon>
        <taxon>Iodidimonadales</taxon>
        <taxon>Iodidimonadaceae</taxon>
        <taxon>Iodidimonas</taxon>
    </lineage>
</organism>
<dbReference type="GO" id="GO:0016779">
    <property type="term" value="F:nucleotidyltransferase activity"/>
    <property type="evidence" value="ECO:0007669"/>
    <property type="project" value="UniProtKB-ARBA"/>
</dbReference>
<dbReference type="InterPro" id="IPR025877">
    <property type="entry name" value="MobA-like_NTP_Trfase"/>
</dbReference>
<accession>A0A5A7NAN9</accession>
<dbReference type="Gene3D" id="3.90.550.10">
    <property type="entry name" value="Spore Coat Polysaccharide Biosynthesis Protein SpsA, Chain A"/>
    <property type="match status" value="1"/>
</dbReference>
<evidence type="ECO:0000256" key="1">
    <source>
        <dbReference type="ARBA" id="ARBA00022842"/>
    </source>
</evidence>
<evidence type="ECO:0000313" key="3">
    <source>
        <dbReference type="EMBL" id="GER04794.1"/>
    </source>
</evidence>
<proteinExistence type="predicted"/>
<dbReference type="Pfam" id="PF12804">
    <property type="entry name" value="NTP_transf_3"/>
    <property type="match status" value="1"/>
</dbReference>
<evidence type="ECO:0000313" key="4">
    <source>
        <dbReference type="Proteomes" id="UP000324996"/>
    </source>
</evidence>
<feature type="domain" description="MobA-like NTP transferase" evidence="2">
    <location>
        <begin position="16"/>
        <end position="153"/>
    </location>
</feature>
<dbReference type="AlphaFoldDB" id="A0A5A7NAN9"/>
<dbReference type="SUPFAM" id="SSF53448">
    <property type="entry name" value="Nucleotide-diphospho-sugar transferases"/>
    <property type="match status" value="1"/>
</dbReference>
<dbReference type="RefSeq" id="WP_042086293.1">
    <property type="nucleotide sequence ID" value="NZ_BKCN01000013.1"/>
</dbReference>
<comment type="caution">
    <text evidence="3">The sequence shown here is derived from an EMBL/GenBank/DDBJ whole genome shotgun (WGS) entry which is preliminary data.</text>
</comment>
<reference evidence="3 4" key="1">
    <citation type="submission" date="2019-09" db="EMBL/GenBank/DDBJ databases">
        <title>NBRP : Genome information of microbial organism related human and environment.</title>
        <authorList>
            <person name="Hattori M."/>
            <person name="Oshima K."/>
            <person name="Inaba H."/>
            <person name="Suda W."/>
            <person name="Sakamoto M."/>
            <person name="Iino T."/>
            <person name="Kitahara M."/>
            <person name="Oshida Y."/>
            <person name="Iida T."/>
            <person name="Kudo T."/>
            <person name="Itoh T."/>
            <person name="Ohkuma M."/>
        </authorList>
    </citation>
    <scope>NUCLEOTIDE SEQUENCE [LARGE SCALE GENOMIC DNA]</scope>
    <source>
        <strain evidence="3 4">Q-1</strain>
    </source>
</reference>
<name>A0A5A7NAN9_9PROT</name>
<protein>
    <recommendedName>
        <fullName evidence="2">MobA-like NTP transferase domain-containing protein</fullName>
    </recommendedName>
</protein>
<dbReference type="Proteomes" id="UP000324996">
    <property type="component" value="Unassembled WGS sequence"/>
</dbReference>
<sequence>MNTQIDLTPLATPFTALVLAAGRRGAEDSVARLQKISHKCFVTIDGEVMLERVIAALFDSGAIDRVLVSIEDASWLKSSPRLKAWFEDGRVLHAMSQPTLADSIFAAAEAVPDCLPLVITTGDNALHTPELVRDFCDQFLAADQDVAIAFTDQATVDRAIPGSGLNYHQLKDGGWSACNLYGLRNKKALASVETFRGGGQFGKKHWRILKAFGLTTFILYKLKAVTLADMTARTGRGFGLSAKAVVLPYAYGPIDVDNPASFHLSERLLQERRQSKG</sequence>
<dbReference type="EMBL" id="BKCN01000013">
    <property type="protein sequence ID" value="GER04794.1"/>
    <property type="molecule type" value="Genomic_DNA"/>
</dbReference>
<evidence type="ECO:0000259" key="2">
    <source>
        <dbReference type="Pfam" id="PF12804"/>
    </source>
</evidence>
<keyword evidence="4" id="KW-1185">Reference proteome</keyword>
<keyword evidence="1" id="KW-0460">Magnesium</keyword>
<gene>
    <name evidence="3" type="ORF">JCM17846_24760</name>
</gene>
<dbReference type="InterPro" id="IPR029044">
    <property type="entry name" value="Nucleotide-diphossugar_trans"/>
</dbReference>